<feature type="chain" id="PRO_5043941264" evidence="1">
    <location>
        <begin position="22"/>
        <end position="276"/>
    </location>
</feature>
<dbReference type="InterPro" id="IPR007893">
    <property type="entry name" value="Spore_coat_U/FanG"/>
</dbReference>
<name>A0AAU7D5F1_9BACT</name>
<dbReference type="EMBL" id="CP121195">
    <property type="protein sequence ID" value="XBH12998.1"/>
    <property type="molecule type" value="Genomic_DNA"/>
</dbReference>
<accession>A0AAU7D5F1</accession>
<feature type="domain" description="Spore coat protein U/FanG" evidence="2">
    <location>
        <begin position="142"/>
        <end position="273"/>
    </location>
</feature>
<dbReference type="PANTHER" id="PTHR37089:SF4">
    <property type="entry name" value="EXPORTED PROTEIN"/>
    <property type="match status" value="1"/>
</dbReference>
<evidence type="ECO:0000256" key="1">
    <source>
        <dbReference type="SAM" id="SignalP"/>
    </source>
</evidence>
<dbReference type="InterPro" id="IPR053167">
    <property type="entry name" value="Spore_coat_component"/>
</dbReference>
<dbReference type="AlphaFoldDB" id="A0AAU7D5F1"/>
<evidence type="ECO:0000313" key="3">
    <source>
        <dbReference type="EMBL" id="XBH12998.1"/>
    </source>
</evidence>
<dbReference type="PANTHER" id="PTHR37089">
    <property type="entry name" value="PROTEIN U-RELATED"/>
    <property type="match status" value="1"/>
</dbReference>
<evidence type="ECO:0000259" key="2">
    <source>
        <dbReference type="Pfam" id="PF05229"/>
    </source>
</evidence>
<feature type="signal peptide" evidence="1">
    <location>
        <begin position="1"/>
        <end position="21"/>
    </location>
</feature>
<organism evidence="3">
    <name type="scientific">Edaphobacter paludis</name>
    <dbReference type="NCBI Taxonomy" id="3035702"/>
    <lineage>
        <taxon>Bacteria</taxon>
        <taxon>Pseudomonadati</taxon>
        <taxon>Acidobacteriota</taxon>
        <taxon>Terriglobia</taxon>
        <taxon>Terriglobales</taxon>
        <taxon>Acidobacteriaceae</taxon>
        <taxon>Edaphobacter</taxon>
    </lineage>
</organism>
<dbReference type="SMART" id="SM00972">
    <property type="entry name" value="SCPU"/>
    <property type="match status" value="2"/>
</dbReference>
<reference evidence="3" key="1">
    <citation type="submission" date="2023-03" db="EMBL/GenBank/DDBJ databases">
        <title>Edaphobacter sp.</title>
        <authorList>
            <person name="Huber K.J."/>
            <person name="Papendorf J."/>
            <person name="Pilke C."/>
            <person name="Bunk B."/>
            <person name="Sproeer C."/>
            <person name="Pester M."/>
        </authorList>
    </citation>
    <scope>NUCLEOTIDE SEQUENCE</scope>
    <source>
        <strain evidence="3">DSM 109920</strain>
    </source>
</reference>
<sequence>MSTLFLIRVFAGATCSVSAMSINFGTYSGSLLTPGGTPLTVTCPAGTSYSVGLNAGVGAGATMTTREMTGPGSAALSYQIFQDSARTTNWGNTVGTDTVVGTGNGSAQTIYIYPQAPGGQNAAPGIYNDTITVTVNYAGGTATTTFSVTATVMATCQISAASINFGNYTGSLVKPGGSPLTVTCTNTTSYDLGLSAGPGAGATVTSRKMTGPAMLDYQMFQDSAQTLNWGNTVGTDTVHGISNGSTQTVYIYPQMAAGQNVAPGTYSDTIIVTVTY</sequence>
<proteinExistence type="predicted"/>
<feature type="domain" description="Spore coat protein U/FanG" evidence="2">
    <location>
        <begin position="4"/>
        <end position="134"/>
    </location>
</feature>
<protein>
    <submittedName>
        <fullName evidence="3">Spore coat U domain-containing protein</fullName>
    </submittedName>
</protein>
<dbReference type="Pfam" id="PF05229">
    <property type="entry name" value="SCPU"/>
    <property type="match status" value="2"/>
</dbReference>
<gene>
    <name evidence="3" type="ORF">P8936_15065</name>
</gene>
<keyword evidence="1" id="KW-0732">Signal</keyword>